<proteinExistence type="predicted"/>
<dbReference type="OrthoDB" id="9774675at2"/>
<dbReference type="InterPro" id="IPR036188">
    <property type="entry name" value="FAD/NAD-bd_sf"/>
</dbReference>
<sequence length="517" mass="54716">MTQTDVVIVGGGHNGLVAAAYLARAGRRVQVLERLDHVGGAAVSAHAFEGVEARLSRYSYLVSLLPKSIVDDLGVRIRLSRRRYSSYTPDPGDGGRTGLLIGPESTFGAVGAAADEPGFDDFYRRAATVTSRLWPTMTEPLRTRADLRRAVVADGGTDADAAWQAMIDRPIGEAITAAVGSDLVRGVMATDALIGTFDRVDDESLRQNVCFLYHLIGGGSGDWDVPIGGMGAVSGALAAAATGFGAEVITGADVFAIEPDGQVRYRSGDAEHRVVADRVLANVTPAVLARLLGTAEPELAPGAQIKVNLMLRRLPRLRDQTVTPEQAFGGTFHINETFSHLDTAYHQAAAGSVPDPLPCEIYCHSLADPTILSDALRAAGAQTLTVFGLHTPHSLARSGTPERIRDSLTSAVLTSLNSVLAEPIQDVLMEDSAGRLCIEAKTTFDLERSLNMTNGNIFHGALTWPFAEDDEPLQTPAQRWGVATAHDRILLCGSGSRRGGAVSGIGGHNAAMAVLQR</sequence>
<keyword evidence="2" id="KW-1185">Reference proteome</keyword>
<dbReference type="Pfam" id="PF13450">
    <property type="entry name" value="NAD_binding_8"/>
    <property type="match status" value="1"/>
</dbReference>
<organism evidence="1 2">
    <name type="scientific">Mycolicibacterium vanbaalenii</name>
    <name type="common">Mycobacterium vanbaalenii</name>
    <dbReference type="NCBI Taxonomy" id="110539"/>
    <lineage>
        <taxon>Bacteria</taxon>
        <taxon>Bacillati</taxon>
        <taxon>Actinomycetota</taxon>
        <taxon>Actinomycetes</taxon>
        <taxon>Mycobacteriales</taxon>
        <taxon>Mycobacteriaceae</taxon>
        <taxon>Mycolicibacterium</taxon>
    </lineage>
</organism>
<evidence type="ECO:0000313" key="1">
    <source>
        <dbReference type="EMBL" id="CAA0114877.1"/>
    </source>
</evidence>
<accession>A0A5S9QBQ6</accession>
<dbReference type="AlphaFoldDB" id="A0A5S9QBQ6"/>
<dbReference type="SUPFAM" id="SSF51905">
    <property type="entry name" value="FAD/NAD(P)-binding domain"/>
    <property type="match status" value="1"/>
</dbReference>
<name>A0A5S9QBQ6_MYCVN</name>
<evidence type="ECO:0000313" key="2">
    <source>
        <dbReference type="Proteomes" id="UP000430146"/>
    </source>
</evidence>
<dbReference type="PANTHER" id="PTHR10668:SF103">
    <property type="entry name" value="PYRIDINE NUCLEOTIDE-DISULFIDE OXIDOREDUCTASE DOMAIN-CONTAINING PROTEIN 2"/>
    <property type="match status" value="1"/>
</dbReference>
<protein>
    <submittedName>
        <fullName evidence="1">Uncharacterized protein</fullName>
    </submittedName>
</protein>
<reference evidence="1 2" key="1">
    <citation type="submission" date="2019-11" db="EMBL/GenBank/DDBJ databases">
        <authorList>
            <person name="Holert J."/>
        </authorList>
    </citation>
    <scope>NUCLEOTIDE SEQUENCE [LARGE SCALE GENOMIC DNA]</scope>
    <source>
        <strain evidence="1">BC8_1</strain>
    </source>
</reference>
<dbReference type="GO" id="GO:0005829">
    <property type="term" value="C:cytosol"/>
    <property type="evidence" value="ECO:0007669"/>
    <property type="project" value="TreeGrafter"/>
</dbReference>
<dbReference type="Proteomes" id="UP000430146">
    <property type="component" value="Unassembled WGS sequence"/>
</dbReference>
<dbReference type="Gene3D" id="3.50.50.60">
    <property type="entry name" value="FAD/NAD(P)-binding domain"/>
    <property type="match status" value="2"/>
</dbReference>
<dbReference type="RefSeq" id="WP_159230431.1">
    <property type="nucleotide sequence ID" value="NZ_CACSIP010000013.1"/>
</dbReference>
<dbReference type="EMBL" id="CACSIP010000013">
    <property type="protein sequence ID" value="CAA0114877.1"/>
    <property type="molecule type" value="Genomic_DNA"/>
</dbReference>
<dbReference type="PANTHER" id="PTHR10668">
    <property type="entry name" value="PHYTOENE DEHYDROGENASE"/>
    <property type="match status" value="1"/>
</dbReference>
<gene>
    <name evidence="1" type="ORF">AELLOGFF_03793</name>
</gene>